<gene>
    <name evidence="10" type="ORF">BQ2448_1774</name>
</gene>
<evidence type="ECO:0000256" key="8">
    <source>
        <dbReference type="SAM" id="Phobius"/>
    </source>
</evidence>
<keyword evidence="3" id="KW-1003">Cell membrane</keyword>
<feature type="compositionally biased region" description="Low complexity" evidence="7">
    <location>
        <begin position="96"/>
        <end position="106"/>
    </location>
</feature>
<sequence>MVAGIDGFGWFGLVVYLSVMGFVNKGVRVPIPLGISRPLLKLAVLLRLRDPMKPQPHRLPRPGSKSKSETPLRPAPSSNDSLDTPTPSGSTKPMVTERLSTRPSLRSRSESKIGVNASAPEEEFSDPGHKSADSTADHDGSQLGHSKNKEERWSFPIDLRTAPVAGVVLLLITTTIEGSVLRKGIVGEEGVRPYDVLVLFISLAYISTALDSTGGLRALAFFISQKSARTPKMSPPSAEKTASGVQLYTTLYAFWFVAGVIVGNDPIVLSGTAFLGYMTRVTGITTPTAWTFSQFIAANVASAALVSSNPTNVLIAGAFELNFLTGYTKNTLLPSVITQVEYISSTAAVVAYPLLLVTFKTLKPPRKDGTAGAQAYIPAQLTPPDANPRSALLDPKGAIFHSVLMLLTLAVLVGTSFVKSVEVWMVTAPGGIIALLRDLWSERGAHPASTAQEPKGIDLGRINEPTSRYRARYSLPAIIRAFKRQFPTTATTISRLPLSLLPFAGGIFILARALTSLGWTSIFASWLAKISVNPAATIFFLGYFIALALCPLCGTNIGATILLVEILRDPNFSQAPHALANPKILTGAIFSTAMASNLGAFSWTFSSSLAGLLWVSILRQKGIHVEAREFAAWNCLFLPVLSTVASAIVLLEVEYFQ</sequence>
<feature type="transmembrane region" description="Helical" evidence="8">
    <location>
        <begin position="342"/>
        <end position="359"/>
    </location>
</feature>
<keyword evidence="6 8" id="KW-0472">Membrane</keyword>
<dbReference type="InterPro" id="IPR004680">
    <property type="entry name" value="Cit_transptr-like_dom"/>
</dbReference>
<feature type="transmembrane region" description="Helical" evidence="8">
    <location>
        <begin position="630"/>
        <end position="651"/>
    </location>
</feature>
<keyword evidence="11" id="KW-1185">Reference proteome</keyword>
<dbReference type="PANTHER" id="PTHR43302">
    <property type="entry name" value="TRANSPORTER ARSB-RELATED"/>
    <property type="match status" value="1"/>
</dbReference>
<organism evidence="10 11">
    <name type="scientific">Microbotryum intermedium</name>
    <dbReference type="NCBI Taxonomy" id="269621"/>
    <lineage>
        <taxon>Eukaryota</taxon>
        <taxon>Fungi</taxon>
        <taxon>Dikarya</taxon>
        <taxon>Basidiomycota</taxon>
        <taxon>Pucciniomycotina</taxon>
        <taxon>Microbotryomycetes</taxon>
        <taxon>Microbotryales</taxon>
        <taxon>Microbotryaceae</taxon>
        <taxon>Microbotryum</taxon>
    </lineage>
</organism>
<dbReference type="AlphaFoldDB" id="A0A238F962"/>
<feature type="transmembrane region" description="Helical" evidence="8">
    <location>
        <begin position="600"/>
        <end position="618"/>
    </location>
</feature>
<evidence type="ECO:0000256" key="1">
    <source>
        <dbReference type="ARBA" id="ARBA00004651"/>
    </source>
</evidence>
<feature type="domain" description="Citrate transporter-like" evidence="9">
    <location>
        <begin position="165"/>
        <end position="570"/>
    </location>
</feature>
<dbReference type="OrthoDB" id="442352at2759"/>
<evidence type="ECO:0000256" key="2">
    <source>
        <dbReference type="ARBA" id="ARBA00022448"/>
    </source>
</evidence>
<feature type="region of interest" description="Disordered" evidence="7">
    <location>
        <begin position="52"/>
        <end position="151"/>
    </location>
</feature>
<evidence type="ECO:0000256" key="6">
    <source>
        <dbReference type="ARBA" id="ARBA00023136"/>
    </source>
</evidence>
<keyword evidence="4 8" id="KW-0812">Transmembrane</keyword>
<evidence type="ECO:0000313" key="10">
    <source>
        <dbReference type="EMBL" id="SCV70380.1"/>
    </source>
</evidence>
<keyword evidence="5 8" id="KW-1133">Transmembrane helix</keyword>
<evidence type="ECO:0000259" key="9">
    <source>
        <dbReference type="Pfam" id="PF03600"/>
    </source>
</evidence>
<feature type="transmembrane region" description="Helical" evidence="8">
    <location>
        <begin position="503"/>
        <end position="528"/>
    </location>
</feature>
<comment type="subcellular location">
    <subcellularLocation>
        <location evidence="1">Cell membrane</location>
        <topology evidence="1">Multi-pass membrane protein</topology>
    </subcellularLocation>
</comment>
<evidence type="ECO:0000256" key="3">
    <source>
        <dbReference type="ARBA" id="ARBA00022475"/>
    </source>
</evidence>
<feature type="transmembrane region" description="Helical" evidence="8">
    <location>
        <begin position="540"/>
        <end position="564"/>
    </location>
</feature>
<accession>A0A238F962</accession>
<keyword evidence="2" id="KW-0813">Transport</keyword>
<feature type="transmembrane region" description="Helical" evidence="8">
    <location>
        <begin position="7"/>
        <end position="23"/>
    </location>
</feature>
<evidence type="ECO:0000313" key="11">
    <source>
        <dbReference type="Proteomes" id="UP000198372"/>
    </source>
</evidence>
<feature type="transmembrane region" description="Helical" evidence="8">
    <location>
        <begin position="398"/>
        <end position="418"/>
    </location>
</feature>
<dbReference type="GO" id="GO:0005886">
    <property type="term" value="C:plasma membrane"/>
    <property type="evidence" value="ECO:0007669"/>
    <property type="project" value="UniProtKB-SubCell"/>
</dbReference>
<dbReference type="PANTHER" id="PTHR43302:SF5">
    <property type="entry name" value="TRANSPORTER ARSB-RELATED"/>
    <property type="match status" value="1"/>
</dbReference>
<dbReference type="STRING" id="269621.A0A238F962"/>
<dbReference type="Pfam" id="PF03600">
    <property type="entry name" value="CitMHS"/>
    <property type="match status" value="1"/>
</dbReference>
<reference evidence="11" key="1">
    <citation type="submission" date="2016-09" db="EMBL/GenBank/DDBJ databases">
        <authorList>
            <person name="Jeantristanb JTB J.-T."/>
            <person name="Ricardo R."/>
        </authorList>
    </citation>
    <scope>NUCLEOTIDE SEQUENCE [LARGE SCALE GENOMIC DNA]</scope>
</reference>
<feature type="compositionally biased region" description="Polar residues" evidence="7">
    <location>
        <begin position="76"/>
        <end position="93"/>
    </location>
</feature>
<protein>
    <submittedName>
        <fullName evidence="10">BQ2448_1774 protein</fullName>
    </submittedName>
</protein>
<feature type="compositionally biased region" description="Basic and acidic residues" evidence="7">
    <location>
        <begin position="126"/>
        <end position="140"/>
    </location>
</feature>
<dbReference type="GO" id="GO:0055085">
    <property type="term" value="P:transmembrane transport"/>
    <property type="evidence" value="ECO:0007669"/>
    <property type="project" value="InterPro"/>
</dbReference>
<name>A0A238F962_9BASI</name>
<evidence type="ECO:0000256" key="7">
    <source>
        <dbReference type="SAM" id="MobiDB-lite"/>
    </source>
</evidence>
<proteinExistence type="predicted"/>
<evidence type="ECO:0000256" key="5">
    <source>
        <dbReference type="ARBA" id="ARBA00022989"/>
    </source>
</evidence>
<dbReference type="Proteomes" id="UP000198372">
    <property type="component" value="Unassembled WGS sequence"/>
</dbReference>
<dbReference type="EMBL" id="FMSP01000005">
    <property type="protein sequence ID" value="SCV70380.1"/>
    <property type="molecule type" value="Genomic_DNA"/>
</dbReference>
<evidence type="ECO:0000256" key="4">
    <source>
        <dbReference type="ARBA" id="ARBA00022692"/>
    </source>
</evidence>